<reference evidence="1" key="1">
    <citation type="submission" date="2014-09" db="EMBL/GenBank/DDBJ databases">
        <authorList>
            <person name="Magalhaes I.L.F."/>
            <person name="Oliveira U."/>
            <person name="Santos F.R."/>
            <person name="Vidigal T.H.D.A."/>
            <person name="Brescovit A.D."/>
            <person name="Santos A.J."/>
        </authorList>
    </citation>
    <scope>NUCLEOTIDE SEQUENCE</scope>
    <source>
        <tissue evidence="1">Shoot tissue taken approximately 20 cm above the soil surface</tissue>
    </source>
</reference>
<sequence>MTCSFAPIWRNKTPKAAPPLIGKDKIPNFQTNKTSFLRVMISALG</sequence>
<evidence type="ECO:0000313" key="1">
    <source>
        <dbReference type="EMBL" id="JAD61680.1"/>
    </source>
</evidence>
<protein>
    <submittedName>
        <fullName evidence="1">Uncharacterized protein</fullName>
    </submittedName>
</protein>
<name>A0A0A9BKE7_ARUDO</name>
<proteinExistence type="predicted"/>
<dbReference type="AlphaFoldDB" id="A0A0A9BKE7"/>
<reference evidence="1" key="2">
    <citation type="journal article" date="2015" name="Data Brief">
        <title>Shoot transcriptome of the giant reed, Arundo donax.</title>
        <authorList>
            <person name="Barrero R.A."/>
            <person name="Guerrero F.D."/>
            <person name="Moolhuijzen P."/>
            <person name="Goolsby J.A."/>
            <person name="Tidwell J."/>
            <person name="Bellgard S.E."/>
            <person name="Bellgard M.I."/>
        </authorList>
    </citation>
    <scope>NUCLEOTIDE SEQUENCE</scope>
    <source>
        <tissue evidence="1">Shoot tissue taken approximately 20 cm above the soil surface</tissue>
    </source>
</reference>
<organism evidence="1">
    <name type="scientific">Arundo donax</name>
    <name type="common">Giant reed</name>
    <name type="synonym">Donax arundinaceus</name>
    <dbReference type="NCBI Taxonomy" id="35708"/>
    <lineage>
        <taxon>Eukaryota</taxon>
        <taxon>Viridiplantae</taxon>
        <taxon>Streptophyta</taxon>
        <taxon>Embryophyta</taxon>
        <taxon>Tracheophyta</taxon>
        <taxon>Spermatophyta</taxon>
        <taxon>Magnoliopsida</taxon>
        <taxon>Liliopsida</taxon>
        <taxon>Poales</taxon>
        <taxon>Poaceae</taxon>
        <taxon>PACMAD clade</taxon>
        <taxon>Arundinoideae</taxon>
        <taxon>Arundineae</taxon>
        <taxon>Arundo</taxon>
    </lineage>
</organism>
<dbReference type="EMBL" id="GBRH01236215">
    <property type="protein sequence ID" value="JAD61680.1"/>
    <property type="molecule type" value="Transcribed_RNA"/>
</dbReference>
<accession>A0A0A9BKE7</accession>